<dbReference type="AlphaFoldDB" id="A0A2T7NNZ3"/>
<dbReference type="Gene3D" id="1.20.920.60">
    <property type="match status" value="1"/>
</dbReference>
<keyword evidence="3" id="KW-1185">Reference proteome</keyword>
<sequence length="708" mass="80674">MCGCHTSALCQYADQEVQKSVTTSVGHHPSKSEVDQRHHALDNCSALFGTNNIVRMSRKFCPVPNYDKDDRVQQIKELSKSVRKLTYPPPAPPVNKNWGKEDFSVIDNCERKLVLATTEDQHSISFDDLVSLLTKDLTTEVQKVRALYMWISWQNLTEASSYTRDHPVSLPYGYLKYAVEKRKYLWEFFAHLCRLAGLPCVVIRGMTKLTGWKDSSSSRSPDSTWNAVYVDGSWQLVHIVKSFLSESTGGTTRALMKVGKIAKQCAIWFQDVPRDEELNKYFLYFDPESSDTPISDELLTNSCVVVNASPKLLFTRLPVAGWYQLYINNKNGSPLLFLHIVCSGPIKKQPFPFAPKGGFGFGNEAQSAGLSDPLLQDGVIKVREGEKTRFKFRKPTSKEVRIRPVHHDRGSDDFISRVTHEQSGDHVTVSVRVLYDDHNPEYGLQIDTCEGDSDSENALNYLLTPDQQLSGILKTKKSQARDDLKMAIADDDTEVLENALSEYRAFGDDGKSRQPRDNTVDSAYRQNDLKTLEEALSSAERSQLAYFFKRTTWYKQAEERHKKLRRLSLITKNFTNLRPTHVREIKSYSRPHVTVQETLVATYILLGEDPDMLEKWRNVQALLRMRGSKAILERIKNWNFEDLNEERVEKAAALLRTFQWEEVRAVSIAAGAFYQWSDAVVRQFQDSRETSTTSASEEPEVKETSSAV</sequence>
<accession>A0A2T7NNZ3</accession>
<dbReference type="PANTHER" id="PTHR47020">
    <property type="entry name" value="HILLARIN"/>
    <property type="match status" value="1"/>
</dbReference>
<reference evidence="2 3" key="1">
    <citation type="submission" date="2018-04" db="EMBL/GenBank/DDBJ databases">
        <title>The genome of golden apple snail Pomacea canaliculata provides insight into stress tolerance and invasive adaptation.</title>
        <authorList>
            <person name="Liu C."/>
            <person name="Liu B."/>
            <person name="Ren Y."/>
            <person name="Zhang Y."/>
            <person name="Wang H."/>
            <person name="Li S."/>
            <person name="Jiang F."/>
            <person name="Yin L."/>
            <person name="Zhang G."/>
            <person name="Qian W."/>
            <person name="Fan W."/>
        </authorList>
    </citation>
    <scope>NUCLEOTIDE SEQUENCE [LARGE SCALE GENOMIC DNA]</scope>
    <source>
        <strain evidence="2">SZHN2017</strain>
        <tissue evidence="2">Muscle</tissue>
    </source>
</reference>
<evidence type="ECO:0008006" key="4">
    <source>
        <dbReference type="Google" id="ProtNLM"/>
    </source>
</evidence>
<comment type="caution">
    <text evidence="2">The sequence shown here is derived from an EMBL/GenBank/DDBJ whole genome shotgun (WGS) entry which is preliminary data.</text>
</comment>
<evidence type="ECO:0000313" key="2">
    <source>
        <dbReference type="EMBL" id="PVD22895.1"/>
    </source>
</evidence>
<name>A0A2T7NNZ3_POMCA</name>
<evidence type="ECO:0000313" key="3">
    <source>
        <dbReference type="Proteomes" id="UP000245119"/>
    </source>
</evidence>
<protein>
    <recommendedName>
        <fullName evidence="4">Transglutaminase-like domain-containing protein</fullName>
    </recommendedName>
</protein>
<dbReference type="InterPro" id="IPR053041">
    <property type="entry name" value="Transglut-like_Superfamily_Mod"/>
</dbReference>
<dbReference type="EMBL" id="PZQS01000010">
    <property type="protein sequence ID" value="PVD22895.1"/>
    <property type="molecule type" value="Genomic_DNA"/>
</dbReference>
<gene>
    <name evidence="2" type="ORF">C0Q70_16154</name>
</gene>
<dbReference type="Proteomes" id="UP000245119">
    <property type="component" value="Linkage Group LG10"/>
</dbReference>
<proteinExistence type="predicted"/>
<dbReference type="PANTHER" id="PTHR47020:SF1">
    <property type="entry name" value="HILLARIN"/>
    <property type="match status" value="1"/>
</dbReference>
<dbReference type="OrthoDB" id="6083203at2759"/>
<evidence type="ECO:0000256" key="1">
    <source>
        <dbReference type="SAM" id="MobiDB-lite"/>
    </source>
</evidence>
<organism evidence="2 3">
    <name type="scientific">Pomacea canaliculata</name>
    <name type="common">Golden apple snail</name>
    <dbReference type="NCBI Taxonomy" id="400727"/>
    <lineage>
        <taxon>Eukaryota</taxon>
        <taxon>Metazoa</taxon>
        <taxon>Spiralia</taxon>
        <taxon>Lophotrochozoa</taxon>
        <taxon>Mollusca</taxon>
        <taxon>Gastropoda</taxon>
        <taxon>Caenogastropoda</taxon>
        <taxon>Architaenioglossa</taxon>
        <taxon>Ampullarioidea</taxon>
        <taxon>Ampullariidae</taxon>
        <taxon>Pomacea</taxon>
    </lineage>
</organism>
<feature type="region of interest" description="Disordered" evidence="1">
    <location>
        <begin position="688"/>
        <end position="708"/>
    </location>
</feature>
<feature type="compositionally biased region" description="Basic and acidic residues" evidence="1">
    <location>
        <begin position="699"/>
        <end position="708"/>
    </location>
</feature>